<keyword evidence="2 5" id="KW-0732">Signal</keyword>
<accession>A0AAD1YR44</accession>
<feature type="domain" description="Wall-associated receptor kinase galacturonan-binding" evidence="6">
    <location>
        <begin position="30"/>
        <end position="85"/>
    </location>
</feature>
<evidence type="ECO:0000256" key="5">
    <source>
        <dbReference type="SAM" id="SignalP"/>
    </source>
</evidence>
<feature type="chain" id="PRO_5042273688" description="Wall-associated receptor kinase galacturonan-binding domain-containing protein" evidence="5">
    <location>
        <begin position="23"/>
        <end position="415"/>
    </location>
</feature>
<evidence type="ECO:0000256" key="1">
    <source>
        <dbReference type="ARBA" id="ARBA00004167"/>
    </source>
</evidence>
<sequence length="415" mass="46183">MSVKMLLYMTLSLWIMRTVVFAIRLSKPNCPESSGNVKIPFPFGIGQECSANSSFTIDCRNFTNFEIPFLSSLNLEVLEVNLTQGLVVTNQPVSPMNCSSEEKYLSLGKSLLETPFIFPKFYNVLMVLGCKNVVSLVTNNKIAGGCMAICGSSGYNLTDTDCNGLGCCKIDIPEQLKEQQIIYSSTDTSTDSFCGYAFLVEDYWFRNNSRKYKGLQDNLSNPFDKEFVHAPVALGWEFPIADLDWGYCNYRLFSYSFGTQDYSYTKTCKCRYGFEGNPYLEKGCQDIDECMDPTLNHCGNVTCINVDGYYRCGKKSCVKMALIGIGAGLGALVLLVGAWKSYKGSSVQDNLGDTEPHSIIEVSEVYDFASISGSINFDNITIPSTSEMFCAYSSVTFATVYAFNDQVLIHKYLVR</sequence>
<feature type="transmembrane region" description="Helical" evidence="4">
    <location>
        <begin position="320"/>
        <end position="339"/>
    </location>
</feature>
<proteinExistence type="predicted"/>
<keyword evidence="3" id="KW-1015">Disulfide bond</keyword>
<gene>
    <name evidence="7" type="ORF">FPE_LOCUS3459</name>
</gene>
<dbReference type="Proteomes" id="UP000834106">
    <property type="component" value="Chromosome 2"/>
</dbReference>
<dbReference type="InterPro" id="IPR025287">
    <property type="entry name" value="WAK_GUB"/>
</dbReference>
<dbReference type="PROSITE" id="PS01187">
    <property type="entry name" value="EGF_CA"/>
    <property type="match status" value="1"/>
</dbReference>
<evidence type="ECO:0000313" key="8">
    <source>
        <dbReference type="Proteomes" id="UP000834106"/>
    </source>
</evidence>
<organism evidence="7 8">
    <name type="scientific">Fraxinus pennsylvanica</name>
    <dbReference type="NCBI Taxonomy" id="56036"/>
    <lineage>
        <taxon>Eukaryota</taxon>
        <taxon>Viridiplantae</taxon>
        <taxon>Streptophyta</taxon>
        <taxon>Embryophyta</taxon>
        <taxon>Tracheophyta</taxon>
        <taxon>Spermatophyta</taxon>
        <taxon>Magnoliopsida</taxon>
        <taxon>eudicotyledons</taxon>
        <taxon>Gunneridae</taxon>
        <taxon>Pentapetalae</taxon>
        <taxon>asterids</taxon>
        <taxon>lamiids</taxon>
        <taxon>Lamiales</taxon>
        <taxon>Oleaceae</taxon>
        <taxon>Oleeae</taxon>
        <taxon>Fraxinus</taxon>
    </lineage>
</organism>
<dbReference type="Gene3D" id="2.10.25.10">
    <property type="entry name" value="Laminin"/>
    <property type="match status" value="1"/>
</dbReference>
<dbReference type="GO" id="GO:0016020">
    <property type="term" value="C:membrane"/>
    <property type="evidence" value="ECO:0007669"/>
    <property type="project" value="UniProtKB-SubCell"/>
</dbReference>
<feature type="signal peptide" evidence="5">
    <location>
        <begin position="1"/>
        <end position="22"/>
    </location>
</feature>
<evidence type="ECO:0000256" key="2">
    <source>
        <dbReference type="ARBA" id="ARBA00022729"/>
    </source>
</evidence>
<evidence type="ECO:0000313" key="7">
    <source>
        <dbReference type="EMBL" id="CAI9756029.1"/>
    </source>
</evidence>
<dbReference type="InterPro" id="IPR018097">
    <property type="entry name" value="EGF_Ca-bd_CS"/>
</dbReference>
<keyword evidence="8" id="KW-1185">Reference proteome</keyword>
<reference evidence="7" key="1">
    <citation type="submission" date="2023-05" db="EMBL/GenBank/DDBJ databases">
        <authorList>
            <person name="Huff M."/>
        </authorList>
    </citation>
    <scope>NUCLEOTIDE SEQUENCE</scope>
</reference>
<keyword evidence="4" id="KW-0812">Transmembrane</keyword>
<keyword evidence="4" id="KW-1133">Transmembrane helix</keyword>
<dbReference type="GO" id="GO:0005509">
    <property type="term" value="F:calcium ion binding"/>
    <property type="evidence" value="ECO:0007669"/>
    <property type="project" value="InterPro"/>
</dbReference>
<name>A0AAD1YR44_9LAMI</name>
<dbReference type="AlphaFoldDB" id="A0AAD1YR44"/>
<dbReference type="Pfam" id="PF13947">
    <property type="entry name" value="GUB_WAK_bind"/>
    <property type="match status" value="1"/>
</dbReference>
<protein>
    <recommendedName>
        <fullName evidence="6">Wall-associated receptor kinase galacturonan-binding domain-containing protein</fullName>
    </recommendedName>
</protein>
<dbReference type="EMBL" id="OU503037">
    <property type="protein sequence ID" value="CAI9756029.1"/>
    <property type="molecule type" value="Genomic_DNA"/>
</dbReference>
<dbReference type="GO" id="GO:0030247">
    <property type="term" value="F:polysaccharide binding"/>
    <property type="evidence" value="ECO:0007669"/>
    <property type="project" value="InterPro"/>
</dbReference>
<evidence type="ECO:0000259" key="6">
    <source>
        <dbReference type="Pfam" id="PF13947"/>
    </source>
</evidence>
<evidence type="ECO:0000256" key="4">
    <source>
        <dbReference type="SAM" id="Phobius"/>
    </source>
</evidence>
<evidence type="ECO:0000256" key="3">
    <source>
        <dbReference type="ARBA" id="ARBA00023157"/>
    </source>
</evidence>
<comment type="subcellular location">
    <subcellularLocation>
        <location evidence="1">Membrane</location>
        <topology evidence="1">Single-pass membrane protein</topology>
    </subcellularLocation>
</comment>
<dbReference type="PANTHER" id="PTHR33491">
    <property type="entry name" value="OSJNBA0016N04.9 PROTEIN"/>
    <property type="match status" value="1"/>
</dbReference>
<keyword evidence="4" id="KW-0472">Membrane</keyword>